<keyword evidence="5" id="KW-1185">Reference proteome</keyword>
<comment type="caution">
    <text evidence="2">Lacks conserved residue(s) required for the propagation of feature annotation.</text>
</comment>
<dbReference type="PANTHER" id="PTHR45901:SF7">
    <property type="entry name" value="OXYGEN-REGULATED PROTEIN 1"/>
    <property type="match status" value="1"/>
</dbReference>
<name>H3B339_LATCH</name>
<dbReference type="Ensembl" id="ENSLACT00000016424.1">
    <property type="protein sequence ID" value="ENSLACP00000016310.1"/>
    <property type="gene ID" value="ENSLACG00000014370.1"/>
</dbReference>
<dbReference type="Gene3D" id="2.40.180.10">
    <property type="entry name" value="Catalase core domain"/>
    <property type="match status" value="1"/>
</dbReference>
<dbReference type="InParanoid" id="H3B339"/>
<dbReference type="InterPro" id="IPR052970">
    <property type="entry name" value="Inner_ear_hair_cell_LOXHD"/>
</dbReference>
<evidence type="ECO:0000256" key="1">
    <source>
        <dbReference type="ARBA" id="ARBA00007936"/>
    </source>
</evidence>
<dbReference type="InterPro" id="IPR008996">
    <property type="entry name" value="IL1/FGF"/>
</dbReference>
<reference evidence="4" key="2">
    <citation type="submission" date="2025-08" db="UniProtKB">
        <authorList>
            <consortium name="Ensembl"/>
        </authorList>
    </citation>
    <scope>IDENTIFICATION</scope>
</reference>
<feature type="domain" description="PLAT" evidence="3">
    <location>
        <begin position="126"/>
        <end position="243"/>
    </location>
</feature>
<dbReference type="STRING" id="7897.ENSLACP00000016310"/>
<dbReference type="PANTHER" id="PTHR45901">
    <property type="entry name" value="PROTEIN CBG12474"/>
    <property type="match status" value="1"/>
</dbReference>
<reference evidence="4" key="3">
    <citation type="submission" date="2025-09" db="UniProtKB">
        <authorList>
            <consortium name="Ensembl"/>
        </authorList>
    </citation>
    <scope>IDENTIFICATION</scope>
</reference>
<dbReference type="InterPro" id="IPR001024">
    <property type="entry name" value="PLAT/LH2_dom"/>
</dbReference>
<evidence type="ECO:0000256" key="2">
    <source>
        <dbReference type="PROSITE-ProRule" id="PRU00152"/>
    </source>
</evidence>
<dbReference type="CDD" id="cd01756">
    <property type="entry name" value="PLAT_repeat"/>
    <property type="match status" value="2"/>
</dbReference>
<reference evidence="5" key="1">
    <citation type="submission" date="2011-08" db="EMBL/GenBank/DDBJ databases">
        <title>The draft genome of Latimeria chalumnae.</title>
        <authorList>
            <person name="Di Palma F."/>
            <person name="Alfoldi J."/>
            <person name="Johnson J."/>
            <person name="Berlin A."/>
            <person name="Gnerre S."/>
            <person name="Jaffe D."/>
            <person name="MacCallum I."/>
            <person name="Young S."/>
            <person name="Walker B.J."/>
            <person name="Lander E."/>
            <person name="Lindblad-Toh K."/>
        </authorList>
    </citation>
    <scope>NUCLEOTIDE SEQUENCE [LARGE SCALE GENOMIC DNA]</scope>
    <source>
        <strain evidence="5">Wild caught</strain>
    </source>
</reference>
<evidence type="ECO:0000313" key="5">
    <source>
        <dbReference type="Proteomes" id="UP000008672"/>
    </source>
</evidence>
<dbReference type="eggNOG" id="KOG3599">
    <property type="taxonomic scope" value="Eukaryota"/>
</dbReference>
<evidence type="ECO:0000313" key="4">
    <source>
        <dbReference type="Ensembl" id="ENSLACP00000016310.1"/>
    </source>
</evidence>
<dbReference type="SMART" id="SM00308">
    <property type="entry name" value="LH2"/>
    <property type="match status" value="2"/>
</dbReference>
<dbReference type="HOGENOM" id="CLU_038658_0_0_1"/>
<proteinExistence type="inferred from homology"/>
<dbReference type="PROSITE" id="PS50095">
    <property type="entry name" value="PLAT"/>
    <property type="match status" value="2"/>
</dbReference>
<dbReference type="InterPro" id="IPR036392">
    <property type="entry name" value="PLAT/LH2_dom_sf"/>
</dbReference>
<dbReference type="OMA" id="HENGPAC"/>
<sequence length="531" mass="59323">WKVCVLTSDIPSAATSAEIYLALYGDHGSSGSIFLCGNGDLFQPGHEDIFTVNAGNIGELCKIRIGHNNSGEHPKWHCEEVRLQNLFTRSVFYFSVHRWLARDEDDGEICRELPVFQPGYPVLPVTAYEVHTVTGDLWNAGTDADVYISVFGKNSDSGSRQLFKSKQLTKFLKGQTDCFQLEAVHLGNLYKVVIGHDGLGAGNGWFLEKVVIKDPVRHIEYTFLCHRWLDQGEEDGKLVRELYITDNFTFPAKQELELKRKEIWVSERWKFYEGTILQFYCKLTEKFVCLQPDGTVDALGDKKDKYGLFEVAVRRGNIRVFNSLHIRHLALAVDKGQVTALDNVSGHCELQVFSQPNRSIILESVWLPGHTVTFNHQGKAADGTTGYSGVSRELIVHVKGIFRDGAIVLLNTSPIQALCISSDGLCRGTGSQSKEAYLRIHKISSGVCMFESVQNPNMFLMIEGNQCAASCTGDQYCYFKVEKNLENGSVSLESEKNKGLYIGLLPDGQAKPLVHTGESNVMLYPQLIKCM</sequence>
<comment type="similarity">
    <text evidence="1">Belongs to the heparin-binding growth factors family.</text>
</comment>
<accession>H3B339</accession>
<dbReference type="Gene3D" id="2.80.10.50">
    <property type="match status" value="2"/>
</dbReference>
<dbReference type="SUPFAM" id="SSF49723">
    <property type="entry name" value="Lipase/lipooxygenase domain (PLAT/LH2 domain)"/>
    <property type="match status" value="2"/>
</dbReference>
<dbReference type="Proteomes" id="UP000008672">
    <property type="component" value="Unassembled WGS sequence"/>
</dbReference>
<protein>
    <recommendedName>
        <fullName evidence="3">PLAT domain-containing protein</fullName>
    </recommendedName>
</protein>
<feature type="domain" description="PLAT" evidence="3">
    <location>
        <begin position="1"/>
        <end position="114"/>
    </location>
</feature>
<dbReference type="Pfam" id="PF00167">
    <property type="entry name" value="FGF"/>
    <property type="match status" value="1"/>
</dbReference>
<evidence type="ECO:0000259" key="3">
    <source>
        <dbReference type="PROSITE" id="PS50095"/>
    </source>
</evidence>
<dbReference type="GO" id="GO:0008083">
    <property type="term" value="F:growth factor activity"/>
    <property type="evidence" value="ECO:0007669"/>
    <property type="project" value="InterPro"/>
</dbReference>
<organism evidence="4 5">
    <name type="scientific">Latimeria chalumnae</name>
    <name type="common">Coelacanth</name>
    <dbReference type="NCBI Taxonomy" id="7897"/>
    <lineage>
        <taxon>Eukaryota</taxon>
        <taxon>Metazoa</taxon>
        <taxon>Chordata</taxon>
        <taxon>Craniata</taxon>
        <taxon>Vertebrata</taxon>
        <taxon>Euteleostomi</taxon>
        <taxon>Coelacanthiformes</taxon>
        <taxon>Coelacanthidae</taxon>
        <taxon>Latimeria</taxon>
    </lineage>
</organism>
<dbReference type="Pfam" id="PF01477">
    <property type="entry name" value="PLAT"/>
    <property type="match status" value="2"/>
</dbReference>
<dbReference type="EMBL" id="AFYH01047231">
    <property type="status" value="NOT_ANNOTATED_CDS"/>
    <property type="molecule type" value="Genomic_DNA"/>
</dbReference>
<dbReference type="CDD" id="cd23312">
    <property type="entry name" value="beta-trefoil_FGF_RP1"/>
    <property type="match status" value="1"/>
</dbReference>
<dbReference type="SUPFAM" id="SSF50353">
    <property type="entry name" value="Cytokine"/>
    <property type="match status" value="2"/>
</dbReference>
<dbReference type="GeneTree" id="ENSGT00940000164647"/>
<dbReference type="InterPro" id="IPR002209">
    <property type="entry name" value="Fibroblast_GF_fam"/>
</dbReference>
<dbReference type="AlphaFoldDB" id="H3B339"/>
<dbReference type="EMBL" id="AFYH01047232">
    <property type="status" value="NOT_ANNOTATED_CDS"/>
    <property type="molecule type" value="Genomic_DNA"/>
</dbReference>
<dbReference type="Gene3D" id="2.60.60.20">
    <property type="entry name" value="PLAT/LH2 domain"/>
    <property type="match status" value="1"/>
</dbReference>